<protein>
    <submittedName>
        <fullName evidence="2">Uncharacterized protein</fullName>
    </submittedName>
</protein>
<comment type="caution">
    <text evidence="2">The sequence shown here is derived from an EMBL/GenBank/DDBJ whole genome shotgun (WGS) entry which is preliminary data.</text>
</comment>
<organism evidence="2 3">
    <name type="scientific">Deinococcus humi</name>
    <dbReference type="NCBI Taxonomy" id="662880"/>
    <lineage>
        <taxon>Bacteria</taxon>
        <taxon>Thermotogati</taxon>
        <taxon>Deinococcota</taxon>
        <taxon>Deinococci</taxon>
        <taxon>Deinococcales</taxon>
        <taxon>Deinococcaceae</taxon>
        <taxon>Deinococcus</taxon>
    </lineage>
</organism>
<dbReference type="RefSeq" id="WP_229790301.1">
    <property type="nucleotide sequence ID" value="NZ_JACHFL010000039.1"/>
</dbReference>
<reference evidence="2 3" key="1">
    <citation type="submission" date="2020-08" db="EMBL/GenBank/DDBJ databases">
        <title>Genomic Encyclopedia of Type Strains, Phase IV (KMG-IV): sequencing the most valuable type-strain genomes for metagenomic binning, comparative biology and taxonomic classification.</title>
        <authorList>
            <person name="Goeker M."/>
        </authorList>
    </citation>
    <scope>NUCLEOTIDE SEQUENCE [LARGE SCALE GENOMIC DNA]</scope>
    <source>
        <strain evidence="2 3">DSM 27939</strain>
    </source>
</reference>
<dbReference type="AlphaFoldDB" id="A0A7W8K059"/>
<evidence type="ECO:0000256" key="1">
    <source>
        <dbReference type="SAM" id="Coils"/>
    </source>
</evidence>
<feature type="coiled-coil region" evidence="1">
    <location>
        <begin position="68"/>
        <end position="95"/>
    </location>
</feature>
<dbReference type="EMBL" id="JACHFL010000039">
    <property type="protein sequence ID" value="MBB5366379.1"/>
    <property type="molecule type" value="Genomic_DNA"/>
</dbReference>
<dbReference type="Proteomes" id="UP000552709">
    <property type="component" value="Unassembled WGS sequence"/>
</dbReference>
<accession>A0A7W8K059</accession>
<keyword evidence="1" id="KW-0175">Coiled coil</keyword>
<keyword evidence="3" id="KW-1185">Reference proteome</keyword>
<gene>
    <name evidence="2" type="ORF">HNQ08_005508</name>
</gene>
<name>A0A7W8K059_9DEIO</name>
<proteinExistence type="predicted"/>
<evidence type="ECO:0000313" key="2">
    <source>
        <dbReference type="EMBL" id="MBB5366379.1"/>
    </source>
</evidence>
<evidence type="ECO:0000313" key="3">
    <source>
        <dbReference type="Proteomes" id="UP000552709"/>
    </source>
</evidence>
<sequence length="101" mass="11079">MPRKKVSPELSVAALPLQGMDMMDMLEGMAGDLAMESGEAMLAAMEFEKALLGIAKTLAGQAIRMEELEQEDERIKAAERQVKLLGKLYEQLQTVTQPAGR</sequence>